<name>A0A917RL17_9ACTN</name>
<dbReference type="SMART" id="SM01043">
    <property type="entry name" value="BTAD"/>
    <property type="match status" value="1"/>
</dbReference>
<dbReference type="PROSITE" id="PS50005">
    <property type="entry name" value="TPR"/>
    <property type="match status" value="1"/>
</dbReference>
<dbReference type="PANTHER" id="PTHR35807">
    <property type="entry name" value="TRANSCRIPTIONAL REGULATOR REDD-RELATED"/>
    <property type="match status" value="1"/>
</dbReference>
<dbReference type="SUPFAM" id="SSF48452">
    <property type="entry name" value="TPR-like"/>
    <property type="match status" value="2"/>
</dbReference>
<dbReference type="InterPro" id="IPR036388">
    <property type="entry name" value="WH-like_DNA-bd_sf"/>
</dbReference>
<dbReference type="EMBL" id="BMNT01000043">
    <property type="protein sequence ID" value="GGL11985.1"/>
    <property type="molecule type" value="Genomic_DNA"/>
</dbReference>
<dbReference type="AlphaFoldDB" id="A0A917RL17"/>
<dbReference type="GO" id="GO:0000160">
    <property type="term" value="P:phosphorelay signal transduction system"/>
    <property type="evidence" value="ECO:0007669"/>
    <property type="project" value="InterPro"/>
</dbReference>
<dbReference type="InterPro" id="IPR002182">
    <property type="entry name" value="NB-ARC"/>
</dbReference>
<evidence type="ECO:0000313" key="9">
    <source>
        <dbReference type="EMBL" id="GGL11985.1"/>
    </source>
</evidence>
<dbReference type="Pfam" id="PF00486">
    <property type="entry name" value="Trans_reg_C"/>
    <property type="match status" value="1"/>
</dbReference>
<keyword evidence="3 6" id="KW-0238">DNA-binding</keyword>
<organism evidence="9 10">
    <name type="scientific">Sphaerisporangium melleum</name>
    <dbReference type="NCBI Taxonomy" id="321316"/>
    <lineage>
        <taxon>Bacteria</taxon>
        <taxon>Bacillati</taxon>
        <taxon>Actinomycetota</taxon>
        <taxon>Actinomycetes</taxon>
        <taxon>Streptosporangiales</taxon>
        <taxon>Streptosporangiaceae</taxon>
        <taxon>Sphaerisporangium</taxon>
    </lineage>
</organism>
<feature type="DNA-binding region" description="OmpR/PhoB-type" evidence="6">
    <location>
        <begin position="1"/>
        <end position="103"/>
    </location>
</feature>
<dbReference type="SMART" id="SM00028">
    <property type="entry name" value="TPR"/>
    <property type="match status" value="4"/>
</dbReference>
<evidence type="ECO:0000256" key="1">
    <source>
        <dbReference type="ARBA" id="ARBA00005820"/>
    </source>
</evidence>
<feature type="repeat" description="TPR" evidence="5">
    <location>
        <begin position="908"/>
        <end position="941"/>
    </location>
</feature>
<reference evidence="9" key="2">
    <citation type="submission" date="2020-09" db="EMBL/GenBank/DDBJ databases">
        <authorList>
            <person name="Sun Q."/>
            <person name="Ohkuma M."/>
        </authorList>
    </citation>
    <scope>NUCLEOTIDE SEQUENCE</scope>
    <source>
        <strain evidence="9">JCM 13064</strain>
    </source>
</reference>
<evidence type="ECO:0000313" key="10">
    <source>
        <dbReference type="Proteomes" id="UP000645217"/>
    </source>
</evidence>
<dbReference type="SUPFAM" id="SSF52540">
    <property type="entry name" value="P-loop containing nucleoside triphosphate hydrolases"/>
    <property type="match status" value="1"/>
</dbReference>
<feature type="domain" description="OmpR/PhoB-type" evidence="8">
    <location>
        <begin position="1"/>
        <end position="103"/>
    </location>
</feature>
<comment type="caution">
    <text evidence="9">The sequence shown here is derived from an EMBL/GenBank/DDBJ whole genome shotgun (WGS) entry which is preliminary data.</text>
</comment>
<keyword evidence="4" id="KW-0804">Transcription</keyword>
<dbReference type="PANTHER" id="PTHR35807:SF1">
    <property type="entry name" value="TRANSCRIPTIONAL REGULATOR REDD"/>
    <property type="match status" value="1"/>
</dbReference>
<sequence>MTPSGPVRFAVLGPVLGHRGEVELDLGPPRQRAVLATLLARAGRSASLTEIVDVLWGQDPPGSAVNVVQRHIGALRRLLEPDLPLRAAGRWITRSGGGYRLDLNSGTLDLLRFRELVHQARALAADPARSLEPLVAALELWRGPAADGIGEEARAHPLFTALDQEHLDVLKEAADAGLRARQVTRLVPMLLRAAEHNRFDEPLHTRLVLALAATGRRADALAAYRAMYARLDEALGIGPGPELRAAHERVLRETTAAPAPSEPTPLAETAATVIEPVPAAPAQPGTNPPAPSGPAAPAQSGTTAPAPSDAAAGQPGGGDGGVAGVVPRVRPAQLPADLPAFAGRRDALARVLDLLPDRDEPGGTVVISAIGGMAGVGKTTLAVHWAHQIAHRFPDGQLYVNLRGFDAGGAVMDPAEALLGFLDAFGVPARDVPAGLDARAGLYRSLLADRRVLVLLDNARDTTQVRPLLPAAPGCLAIVTSRNRLSGLVAGEGACPLTLDVLSDAEARELLTLRLGAARVAADPIAAAEIAALCGRLPLALGIAAARAQANPGFPLAAIAAELRAAHGSLDAFGDEDGTDIGAVFSWSYRALTPPAARLFRLLSLHPGPDVSAPGAAALAGLPVRRTRTLLAELTRAHLIIEHVPGRYTRHDLLCAYAAERAEAEEGAAERRAAVRRLVDHYLHSAHRAAGLFSRHRDRIPLRPPVPGVHPEEMADQEAAADWLRAEHAVLIALIDVAAGAGLDEAAWQLAWAIAHYLDRHGHWHDLVSTNRVALQAAQRIGDRAGMAHAHRGLARAMADLGRSEEAMLHLDRALMLFQEAGDQVDRAHSHRQLAWVLEQRGRNDAALVHAKQAYDLFRAAAHRPGQAASLNAVGWYHALLGDHEQALVHCRRALVLLQELRDHYGQADTLDSIGFALHHLGRYEEATTSYQRALTLYRRFGVRYGELDTLTRLAETHLAAGRAEEGRTALKQALHGLDELDHADAVRVRERLRALHTPSATPSAR</sequence>
<dbReference type="SMART" id="SM00862">
    <property type="entry name" value="Trans_reg_C"/>
    <property type="match status" value="1"/>
</dbReference>
<keyword evidence="10" id="KW-1185">Reference proteome</keyword>
<evidence type="ECO:0000256" key="4">
    <source>
        <dbReference type="ARBA" id="ARBA00023163"/>
    </source>
</evidence>
<protein>
    <recommendedName>
        <fullName evidence="8">OmpR/PhoB-type domain-containing protein</fullName>
    </recommendedName>
</protein>
<dbReference type="InterPro" id="IPR019734">
    <property type="entry name" value="TPR_rpt"/>
</dbReference>
<dbReference type="InterPro" id="IPR051677">
    <property type="entry name" value="AfsR-DnrI-RedD_regulator"/>
</dbReference>
<proteinExistence type="inferred from homology"/>
<gene>
    <name evidence="9" type="ORF">GCM10007964_62490</name>
</gene>
<evidence type="ECO:0000256" key="2">
    <source>
        <dbReference type="ARBA" id="ARBA00023015"/>
    </source>
</evidence>
<feature type="compositionally biased region" description="Low complexity" evidence="7">
    <location>
        <begin position="295"/>
        <end position="313"/>
    </location>
</feature>
<dbReference type="GO" id="GO:0043531">
    <property type="term" value="F:ADP binding"/>
    <property type="evidence" value="ECO:0007669"/>
    <property type="project" value="InterPro"/>
</dbReference>
<feature type="compositionally biased region" description="Gly residues" evidence="7">
    <location>
        <begin position="314"/>
        <end position="323"/>
    </location>
</feature>
<evidence type="ECO:0000256" key="7">
    <source>
        <dbReference type="SAM" id="MobiDB-lite"/>
    </source>
</evidence>
<dbReference type="Gene3D" id="1.25.40.10">
    <property type="entry name" value="Tetratricopeptide repeat domain"/>
    <property type="match status" value="2"/>
</dbReference>
<evidence type="ECO:0000256" key="6">
    <source>
        <dbReference type="PROSITE-ProRule" id="PRU01091"/>
    </source>
</evidence>
<dbReference type="Pfam" id="PF03704">
    <property type="entry name" value="BTAD"/>
    <property type="match status" value="1"/>
</dbReference>
<dbReference type="GO" id="GO:0003677">
    <property type="term" value="F:DNA binding"/>
    <property type="evidence" value="ECO:0007669"/>
    <property type="project" value="UniProtKB-UniRule"/>
</dbReference>
<reference evidence="9" key="1">
    <citation type="journal article" date="2014" name="Int. J. Syst. Evol. Microbiol.">
        <title>Complete genome sequence of Corynebacterium casei LMG S-19264T (=DSM 44701T), isolated from a smear-ripened cheese.</title>
        <authorList>
            <consortium name="US DOE Joint Genome Institute (JGI-PGF)"/>
            <person name="Walter F."/>
            <person name="Albersmeier A."/>
            <person name="Kalinowski J."/>
            <person name="Ruckert C."/>
        </authorList>
    </citation>
    <scope>NUCLEOTIDE SEQUENCE</scope>
    <source>
        <strain evidence="9">JCM 13064</strain>
    </source>
</reference>
<evidence type="ECO:0000256" key="5">
    <source>
        <dbReference type="PROSITE-ProRule" id="PRU00339"/>
    </source>
</evidence>
<dbReference type="PRINTS" id="PR00364">
    <property type="entry name" value="DISEASERSIST"/>
</dbReference>
<evidence type="ECO:0000259" key="8">
    <source>
        <dbReference type="PROSITE" id="PS51755"/>
    </source>
</evidence>
<accession>A0A917RL17</accession>
<dbReference type="InterPro" id="IPR001867">
    <property type="entry name" value="OmpR/PhoB-type_DNA-bd"/>
</dbReference>
<dbReference type="RefSeq" id="WP_189166658.1">
    <property type="nucleotide sequence ID" value="NZ_BMNT01000043.1"/>
</dbReference>
<dbReference type="InterPro" id="IPR016032">
    <property type="entry name" value="Sig_transdc_resp-reg_C-effctor"/>
</dbReference>
<dbReference type="PROSITE" id="PS51755">
    <property type="entry name" value="OMPR_PHOB"/>
    <property type="match status" value="1"/>
</dbReference>
<feature type="compositionally biased region" description="Pro residues" evidence="7">
    <location>
        <begin position="278"/>
        <end position="294"/>
    </location>
</feature>
<dbReference type="Gene3D" id="1.10.10.10">
    <property type="entry name" value="Winged helix-like DNA-binding domain superfamily/Winged helix DNA-binding domain"/>
    <property type="match status" value="1"/>
</dbReference>
<dbReference type="Gene3D" id="3.40.50.300">
    <property type="entry name" value="P-loop containing nucleotide triphosphate hydrolases"/>
    <property type="match status" value="1"/>
</dbReference>
<keyword evidence="2" id="KW-0805">Transcription regulation</keyword>
<dbReference type="InterPro" id="IPR027417">
    <property type="entry name" value="P-loop_NTPase"/>
</dbReference>
<dbReference type="SUPFAM" id="SSF46894">
    <property type="entry name" value="C-terminal effector domain of the bipartite response regulators"/>
    <property type="match status" value="1"/>
</dbReference>
<keyword evidence="5" id="KW-0802">TPR repeat</keyword>
<dbReference type="Pfam" id="PF13424">
    <property type="entry name" value="TPR_12"/>
    <property type="match status" value="2"/>
</dbReference>
<comment type="similarity">
    <text evidence="1">Belongs to the AfsR/DnrI/RedD regulatory family.</text>
</comment>
<dbReference type="CDD" id="cd15831">
    <property type="entry name" value="BTAD"/>
    <property type="match status" value="1"/>
</dbReference>
<dbReference type="GO" id="GO:0006355">
    <property type="term" value="P:regulation of DNA-templated transcription"/>
    <property type="evidence" value="ECO:0007669"/>
    <property type="project" value="InterPro"/>
</dbReference>
<dbReference type="Proteomes" id="UP000645217">
    <property type="component" value="Unassembled WGS sequence"/>
</dbReference>
<dbReference type="InterPro" id="IPR005158">
    <property type="entry name" value="BTAD"/>
</dbReference>
<dbReference type="InterPro" id="IPR011990">
    <property type="entry name" value="TPR-like_helical_dom_sf"/>
</dbReference>
<evidence type="ECO:0000256" key="3">
    <source>
        <dbReference type="ARBA" id="ARBA00023125"/>
    </source>
</evidence>
<feature type="region of interest" description="Disordered" evidence="7">
    <location>
        <begin position="278"/>
        <end position="325"/>
    </location>
</feature>
<dbReference type="Pfam" id="PF00931">
    <property type="entry name" value="NB-ARC"/>
    <property type="match status" value="1"/>
</dbReference>